<evidence type="ECO:0000259" key="5">
    <source>
        <dbReference type="PROSITE" id="PS50102"/>
    </source>
</evidence>
<dbReference type="Pfam" id="PF00076">
    <property type="entry name" value="RRM_1"/>
    <property type="match status" value="1"/>
</dbReference>
<dbReference type="PROSITE" id="PS50102">
    <property type="entry name" value="RRM"/>
    <property type="match status" value="1"/>
</dbReference>
<dbReference type="PANTHER" id="PTHR23236">
    <property type="entry name" value="EUKARYOTIC TRANSLATION INITIATION FACTOR 4B/4H"/>
    <property type="match status" value="1"/>
</dbReference>
<reference evidence="7" key="1">
    <citation type="submission" date="2011-07" db="EMBL/GenBank/DDBJ databases">
        <authorList>
            <consortium name="Caenorhabditis brenneri Sequencing and Analysis Consortium"/>
            <person name="Wilson R.K."/>
        </authorList>
    </citation>
    <scope>NUCLEOTIDE SEQUENCE [LARGE SCALE GENOMIC DNA]</scope>
    <source>
        <strain evidence="7">PB2801</strain>
    </source>
</reference>
<keyword evidence="3" id="KW-0175">Coiled coil</keyword>
<evidence type="ECO:0000313" key="7">
    <source>
        <dbReference type="Proteomes" id="UP000008068"/>
    </source>
</evidence>
<dbReference type="GO" id="GO:0005634">
    <property type="term" value="C:nucleus"/>
    <property type="evidence" value="ECO:0007669"/>
    <property type="project" value="TreeGrafter"/>
</dbReference>
<dbReference type="InterPro" id="IPR000504">
    <property type="entry name" value="RRM_dom"/>
</dbReference>
<feature type="coiled-coil region" evidence="3">
    <location>
        <begin position="35"/>
        <end position="72"/>
    </location>
</feature>
<dbReference type="HOGENOM" id="CLU_012062_23_3_1"/>
<dbReference type="eggNOG" id="KOG4209">
    <property type="taxonomic scope" value="Eukaryota"/>
</dbReference>
<evidence type="ECO:0000256" key="1">
    <source>
        <dbReference type="ARBA" id="ARBA00022884"/>
    </source>
</evidence>
<dbReference type="InParanoid" id="G0MEZ8"/>
<gene>
    <name evidence="6" type="ORF">CAEBREN_10290</name>
</gene>
<organism evidence="7">
    <name type="scientific">Caenorhabditis brenneri</name>
    <name type="common">Nematode worm</name>
    <dbReference type="NCBI Taxonomy" id="135651"/>
    <lineage>
        <taxon>Eukaryota</taxon>
        <taxon>Metazoa</taxon>
        <taxon>Ecdysozoa</taxon>
        <taxon>Nematoda</taxon>
        <taxon>Chromadorea</taxon>
        <taxon>Rhabditida</taxon>
        <taxon>Rhabditina</taxon>
        <taxon>Rhabditomorpha</taxon>
        <taxon>Rhabditoidea</taxon>
        <taxon>Rhabditidae</taxon>
        <taxon>Peloderinae</taxon>
        <taxon>Caenorhabditis</taxon>
    </lineage>
</organism>
<dbReference type="InterPro" id="IPR012677">
    <property type="entry name" value="Nucleotide-bd_a/b_plait_sf"/>
</dbReference>
<keyword evidence="7" id="KW-1185">Reference proteome</keyword>
<dbReference type="PANTHER" id="PTHR23236:SF12">
    <property type="entry name" value="EUKARYOTIC INITIATION FACTOR 4B-RELATED"/>
    <property type="match status" value="1"/>
</dbReference>
<feature type="region of interest" description="Disordered" evidence="4">
    <location>
        <begin position="170"/>
        <end position="193"/>
    </location>
</feature>
<evidence type="ECO:0000313" key="6">
    <source>
        <dbReference type="EMBL" id="EGT54301.1"/>
    </source>
</evidence>
<dbReference type="STRING" id="135651.G0MEZ8"/>
<dbReference type="SMART" id="SM00360">
    <property type="entry name" value="RRM"/>
    <property type="match status" value="1"/>
</dbReference>
<dbReference type="OrthoDB" id="4726at2759"/>
<dbReference type="EMBL" id="GL379792">
    <property type="protein sequence ID" value="EGT54301.1"/>
    <property type="molecule type" value="Genomic_DNA"/>
</dbReference>
<dbReference type="FunCoup" id="G0MEZ8">
    <property type="interactions" value="3575"/>
</dbReference>
<protein>
    <recommendedName>
        <fullName evidence="5">RRM domain-containing protein</fullName>
    </recommendedName>
</protein>
<dbReference type="AlphaFoldDB" id="G0MEZ8"/>
<name>G0MEZ8_CAEBE</name>
<evidence type="ECO:0000256" key="3">
    <source>
        <dbReference type="SAM" id="Coils"/>
    </source>
</evidence>
<evidence type="ECO:0000256" key="4">
    <source>
        <dbReference type="SAM" id="MobiDB-lite"/>
    </source>
</evidence>
<accession>G0MEZ8</accession>
<dbReference type="GO" id="GO:0008143">
    <property type="term" value="F:poly(A) binding"/>
    <property type="evidence" value="ECO:0007669"/>
    <property type="project" value="TreeGrafter"/>
</dbReference>
<keyword evidence="1 2" id="KW-0694">RNA-binding</keyword>
<dbReference type="Gene3D" id="3.30.70.330">
    <property type="match status" value="1"/>
</dbReference>
<dbReference type="Proteomes" id="UP000008068">
    <property type="component" value="Unassembled WGS sequence"/>
</dbReference>
<dbReference type="OMA" id="RRPFMPS"/>
<proteinExistence type="predicted"/>
<feature type="domain" description="RRM" evidence="5">
    <location>
        <begin position="96"/>
        <end position="173"/>
    </location>
</feature>
<sequence length="223" mass="24724">MSDTNLNEDDVLNIDDITEDDAVRTMILFSSNFAIIDFLQDLSAIEGDLNEIEEEQKKLKAIQNEMVGHMNLNTSSQSNSTQSLLTPEEKAEADAKSVYVGNVDYGATAEEIEQHFHGCGSVARVTILCDKFSGHPKGFAYVEFTEKDGMQNALAMTDSLLRGRQIKVDQKRTNRPGLSTTNRPPFRGRGGRGRGNVIVKYVYAGGFRPRGRGARRRPGFAPY</sequence>
<dbReference type="InterPro" id="IPR035979">
    <property type="entry name" value="RBD_domain_sf"/>
</dbReference>
<evidence type="ECO:0000256" key="2">
    <source>
        <dbReference type="PROSITE-ProRule" id="PRU00176"/>
    </source>
</evidence>
<dbReference type="SUPFAM" id="SSF54928">
    <property type="entry name" value="RNA-binding domain, RBD"/>
    <property type="match status" value="1"/>
</dbReference>